<evidence type="ECO:0000256" key="1">
    <source>
        <dbReference type="SAM" id="MobiDB-lite"/>
    </source>
</evidence>
<keyword evidence="4" id="KW-1185">Reference proteome</keyword>
<feature type="domain" description="Helicase ATP-binding" evidence="2">
    <location>
        <begin position="385"/>
        <end position="539"/>
    </location>
</feature>
<dbReference type="PANTHER" id="PTHR45629:SF7">
    <property type="entry name" value="DNA EXCISION REPAIR PROTEIN ERCC-6-RELATED"/>
    <property type="match status" value="1"/>
</dbReference>
<dbReference type="InterPro" id="IPR002492">
    <property type="entry name" value="Transposase_Tc1-like"/>
</dbReference>
<feature type="compositionally biased region" description="Basic residues" evidence="1">
    <location>
        <begin position="183"/>
        <end position="203"/>
    </location>
</feature>
<dbReference type="GO" id="GO:0005524">
    <property type="term" value="F:ATP binding"/>
    <property type="evidence" value="ECO:0007669"/>
    <property type="project" value="InterPro"/>
</dbReference>
<dbReference type="GO" id="GO:0003677">
    <property type="term" value="F:DNA binding"/>
    <property type="evidence" value="ECO:0007669"/>
    <property type="project" value="InterPro"/>
</dbReference>
<dbReference type="EMBL" id="VSRR010009422">
    <property type="protein sequence ID" value="MPC50314.1"/>
    <property type="molecule type" value="Genomic_DNA"/>
</dbReference>
<name>A0A5B7G1G9_PORTR</name>
<feature type="compositionally biased region" description="Basic and acidic residues" evidence="1">
    <location>
        <begin position="167"/>
        <end position="182"/>
    </location>
</feature>
<feature type="compositionally biased region" description="Basic residues" evidence="1">
    <location>
        <begin position="276"/>
        <end position="288"/>
    </location>
</feature>
<feature type="region of interest" description="Disordered" evidence="1">
    <location>
        <begin position="41"/>
        <end position="316"/>
    </location>
</feature>
<dbReference type="GO" id="GO:0006313">
    <property type="term" value="P:DNA transposition"/>
    <property type="evidence" value="ECO:0007669"/>
    <property type="project" value="InterPro"/>
</dbReference>
<dbReference type="AlphaFoldDB" id="A0A5B7G1G9"/>
<dbReference type="SUPFAM" id="SSF52540">
    <property type="entry name" value="P-loop containing nucleoside triphosphate hydrolases"/>
    <property type="match status" value="1"/>
</dbReference>
<evidence type="ECO:0000313" key="3">
    <source>
        <dbReference type="EMBL" id="MPC50314.1"/>
    </source>
</evidence>
<evidence type="ECO:0000313" key="4">
    <source>
        <dbReference type="Proteomes" id="UP000324222"/>
    </source>
</evidence>
<protein>
    <submittedName>
        <fullName evidence="3">DNA excision repair protein ERCC-6</fullName>
    </submittedName>
</protein>
<evidence type="ECO:0000259" key="2">
    <source>
        <dbReference type="PROSITE" id="PS51192"/>
    </source>
</evidence>
<comment type="caution">
    <text evidence="3">The sequence shown here is derived from an EMBL/GenBank/DDBJ whole genome shotgun (WGS) entry which is preliminary data.</text>
</comment>
<dbReference type="GO" id="GO:0006283">
    <property type="term" value="P:transcription-coupled nucleotide-excision repair"/>
    <property type="evidence" value="ECO:0007669"/>
    <property type="project" value="TreeGrafter"/>
</dbReference>
<dbReference type="InterPro" id="IPR027417">
    <property type="entry name" value="P-loop_NTPase"/>
</dbReference>
<dbReference type="PANTHER" id="PTHR45629">
    <property type="entry name" value="SNF2/RAD54 FAMILY MEMBER"/>
    <property type="match status" value="1"/>
</dbReference>
<sequence>MQQRVVDPRMYFKVEEDINSKAQQLKTLRVREKNLEQKLASAEMNAEELDDLELEDGEILEEEEETEEMDTKDDDEREKLIREGQMTPFGTTSNASKTVSFPRPNTQCGAIGKFEQYLQDQFSRQKQHSGSSKGASRVKSSGDPSYGIPKKRRKKLKEYVGVDYNENDNHSNLDSFKKEEKIKKSKKKDPLKKHILHPKKRKTEKVSGTVTSALESDQLKLPPRRLLSERVSFEGSDSEYSDNQDRDSEYLPSDYDSANVIESENDENFESESIGKKRKYILKKRNKKKKEDSDEMSSEDDIPRVKQKNRRSKDDGNIADYMKRIETWKKERLKKKQDKILKGEDLDSEEEEEQGYEQFTGGYKVPLLVWNKLYKYQKTCVRWLWELHSQGCGGILGDEMGLGKTIQIISFLVGLSYSGLSYRRQRWKGLGPVLVVCPATVLHQWVKEFHTWWPPFRVAVLHESGSFTGTRPALISNISSHSGILVTSYTGVRDQLETLLQYDWHYIVLDEGHKIRNPEAQITVALKRFHTPHRLILSGWHAETEKKPGRGCKTSSRTINVVKRQVDACPQITARELKEQNSQLLRQVSVRTVQRCLHDDLEFHRCHALKKSLTTPRQQELRVAFATKYLQ</sequence>
<dbReference type="InterPro" id="IPR000330">
    <property type="entry name" value="SNF2_N"/>
</dbReference>
<feature type="compositionally biased region" description="Polar residues" evidence="1">
    <location>
        <begin position="118"/>
        <end position="143"/>
    </location>
</feature>
<dbReference type="SMART" id="SM00487">
    <property type="entry name" value="DEXDc"/>
    <property type="match status" value="1"/>
</dbReference>
<dbReference type="InterPro" id="IPR050496">
    <property type="entry name" value="SNF2_RAD54_helicase_repair"/>
</dbReference>
<feature type="compositionally biased region" description="Polar residues" evidence="1">
    <location>
        <begin position="88"/>
        <end position="108"/>
    </location>
</feature>
<feature type="compositionally biased region" description="Polar residues" evidence="1">
    <location>
        <begin position="206"/>
        <end position="215"/>
    </location>
</feature>
<dbReference type="Pfam" id="PF01498">
    <property type="entry name" value="HTH_Tnp_Tc3_2"/>
    <property type="match status" value="1"/>
</dbReference>
<dbReference type="Pfam" id="PF00176">
    <property type="entry name" value="SNF2-rel_dom"/>
    <property type="match status" value="1"/>
</dbReference>
<dbReference type="GO" id="GO:0008094">
    <property type="term" value="F:ATP-dependent activity, acting on DNA"/>
    <property type="evidence" value="ECO:0007669"/>
    <property type="project" value="TreeGrafter"/>
</dbReference>
<dbReference type="GO" id="GO:0015074">
    <property type="term" value="P:DNA integration"/>
    <property type="evidence" value="ECO:0007669"/>
    <property type="project" value="InterPro"/>
</dbReference>
<dbReference type="InterPro" id="IPR038718">
    <property type="entry name" value="SNF2-like_sf"/>
</dbReference>
<feature type="compositionally biased region" description="Acidic residues" evidence="1">
    <location>
        <begin position="45"/>
        <end position="76"/>
    </location>
</feature>
<organism evidence="3 4">
    <name type="scientific">Portunus trituberculatus</name>
    <name type="common">Swimming crab</name>
    <name type="synonym">Neptunus trituberculatus</name>
    <dbReference type="NCBI Taxonomy" id="210409"/>
    <lineage>
        <taxon>Eukaryota</taxon>
        <taxon>Metazoa</taxon>
        <taxon>Ecdysozoa</taxon>
        <taxon>Arthropoda</taxon>
        <taxon>Crustacea</taxon>
        <taxon>Multicrustacea</taxon>
        <taxon>Malacostraca</taxon>
        <taxon>Eumalacostraca</taxon>
        <taxon>Eucarida</taxon>
        <taxon>Decapoda</taxon>
        <taxon>Pleocyemata</taxon>
        <taxon>Brachyura</taxon>
        <taxon>Eubrachyura</taxon>
        <taxon>Portunoidea</taxon>
        <taxon>Portunidae</taxon>
        <taxon>Portuninae</taxon>
        <taxon>Portunus</taxon>
    </lineage>
</organism>
<dbReference type="Gene3D" id="3.40.50.10810">
    <property type="entry name" value="Tandem AAA-ATPase domain"/>
    <property type="match status" value="1"/>
</dbReference>
<dbReference type="GO" id="GO:0005634">
    <property type="term" value="C:nucleus"/>
    <property type="evidence" value="ECO:0007669"/>
    <property type="project" value="TreeGrafter"/>
</dbReference>
<accession>A0A5B7G1G9</accession>
<dbReference type="InterPro" id="IPR014001">
    <property type="entry name" value="Helicase_ATP-bd"/>
</dbReference>
<gene>
    <name evidence="3" type="primary">ERCC6_1</name>
    <name evidence="3" type="ORF">E2C01_044139</name>
</gene>
<dbReference type="Proteomes" id="UP000324222">
    <property type="component" value="Unassembled WGS sequence"/>
</dbReference>
<proteinExistence type="predicted"/>
<reference evidence="3 4" key="1">
    <citation type="submission" date="2019-05" db="EMBL/GenBank/DDBJ databases">
        <title>Another draft genome of Portunus trituberculatus and its Hox gene families provides insights of decapod evolution.</title>
        <authorList>
            <person name="Jeong J.-H."/>
            <person name="Song I."/>
            <person name="Kim S."/>
            <person name="Choi T."/>
            <person name="Kim D."/>
            <person name="Ryu S."/>
            <person name="Kim W."/>
        </authorList>
    </citation>
    <scope>NUCLEOTIDE SEQUENCE [LARGE SCALE GENOMIC DNA]</scope>
    <source>
        <tissue evidence="3">Muscle</tissue>
    </source>
</reference>
<dbReference type="PROSITE" id="PS51192">
    <property type="entry name" value="HELICASE_ATP_BIND_1"/>
    <property type="match status" value="1"/>
</dbReference>
<dbReference type="OrthoDB" id="6379886at2759"/>